<keyword evidence="1" id="KW-0812">Transmembrane</keyword>
<evidence type="ECO:0000256" key="1">
    <source>
        <dbReference type="SAM" id="Phobius"/>
    </source>
</evidence>
<gene>
    <name evidence="2" type="ORF">SEMRO_1060_G236720.1</name>
</gene>
<reference evidence="2" key="1">
    <citation type="submission" date="2020-06" db="EMBL/GenBank/DDBJ databases">
        <authorList>
            <consortium name="Plant Systems Biology data submission"/>
        </authorList>
    </citation>
    <scope>NUCLEOTIDE SEQUENCE</scope>
    <source>
        <strain evidence="2">D6</strain>
    </source>
</reference>
<dbReference type="Proteomes" id="UP001153069">
    <property type="component" value="Unassembled WGS sequence"/>
</dbReference>
<comment type="caution">
    <text evidence="2">The sequence shown here is derived from an EMBL/GenBank/DDBJ whole genome shotgun (WGS) entry which is preliminary data.</text>
</comment>
<name>A0A9N8EEF4_9STRA</name>
<dbReference type="AlphaFoldDB" id="A0A9N8EEF4"/>
<organism evidence="2 3">
    <name type="scientific">Seminavis robusta</name>
    <dbReference type="NCBI Taxonomy" id="568900"/>
    <lineage>
        <taxon>Eukaryota</taxon>
        <taxon>Sar</taxon>
        <taxon>Stramenopiles</taxon>
        <taxon>Ochrophyta</taxon>
        <taxon>Bacillariophyta</taxon>
        <taxon>Bacillariophyceae</taxon>
        <taxon>Bacillariophycidae</taxon>
        <taxon>Naviculales</taxon>
        <taxon>Naviculaceae</taxon>
        <taxon>Seminavis</taxon>
    </lineage>
</organism>
<feature type="transmembrane region" description="Helical" evidence="1">
    <location>
        <begin position="16"/>
        <end position="36"/>
    </location>
</feature>
<evidence type="ECO:0000313" key="3">
    <source>
        <dbReference type="Proteomes" id="UP001153069"/>
    </source>
</evidence>
<evidence type="ECO:0000313" key="2">
    <source>
        <dbReference type="EMBL" id="CAB9519951.1"/>
    </source>
</evidence>
<dbReference type="OrthoDB" id="54998at2759"/>
<keyword evidence="2" id="KW-0418">Kinase</keyword>
<proteinExistence type="predicted"/>
<dbReference type="EMBL" id="CAICTM010001058">
    <property type="protein sequence ID" value="CAB9519951.1"/>
    <property type="molecule type" value="Genomic_DNA"/>
</dbReference>
<keyword evidence="1" id="KW-0472">Membrane</keyword>
<keyword evidence="1" id="KW-1133">Transmembrane helix</keyword>
<keyword evidence="3" id="KW-1185">Reference proteome</keyword>
<dbReference type="GO" id="GO:0016301">
    <property type="term" value="F:kinase activity"/>
    <property type="evidence" value="ECO:0007669"/>
    <property type="project" value="UniProtKB-KW"/>
</dbReference>
<accession>A0A9N8EEF4</accession>
<protein>
    <submittedName>
        <fullName evidence="2">Cyclin-Dependent Kinase</fullName>
    </submittedName>
</protein>
<keyword evidence="2" id="KW-0808">Transferase</keyword>
<sequence length="431" mass="50258">MIGAAVPQVPQSRKQYLHYGLVLLCIACILPTRLFWKSHKWRFPSLYKQQPPQDKHSKTSINTTAECRYFPEALAQFVRDLQERPEQTALRDWVLPNKKHRKYPSWHFPGLSSPLLDQTIRGKRMVLLGDSTLFYLTRWMQTLLQNTTQQSPRVVDHLLLGMDMTKGNYAVNPDMDVQLGWDNSTLAKVQLQDGTHIQWLGHRGGSDPQEEDQVCQFDGIFRQIRQIQPDILVANFGLHWLHLIASDPEHGRTVPLCAVQYWLDYQSAWLEQVTQVAQDSQVKLLLFKTTNFMCIDNFWGDYSDAVALYQRQDPYAISRCERTLQRLRDGHDNKHRGETSILGDANLTRYCQKGVFDEWGVKDLNHRVLEYVHQYNQNNYKDTDMKVAVFNDHDIQSCAYSEPNDGRHYHPLNLMRLRLLANVIQCQYPTT</sequence>